<dbReference type="SUPFAM" id="SSF46955">
    <property type="entry name" value="Putative DNA-binding domain"/>
    <property type="match status" value="1"/>
</dbReference>
<reference evidence="2 3" key="1">
    <citation type="journal article" date="2016" name="Nat. Commun.">
        <title>Thousands of microbial genomes shed light on interconnected biogeochemical processes in an aquifer system.</title>
        <authorList>
            <person name="Anantharaman K."/>
            <person name="Brown C.T."/>
            <person name="Hug L.A."/>
            <person name="Sharon I."/>
            <person name="Castelle C.J."/>
            <person name="Probst A.J."/>
            <person name="Thomas B.C."/>
            <person name="Singh A."/>
            <person name="Wilkins M.J."/>
            <person name="Karaoz U."/>
            <person name="Brodie E.L."/>
            <person name="Williams K.H."/>
            <person name="Hubbard S.S."/>
            <person name="Banfield J.F."/>
        </authorList>
    </citation>
    <scope>NUCLEOTIDE SEQUENCE [LARGE SCALE GENOMIC DNA]</scope>
</reference>
<dbReference type="PROSITE" id="PS50937">
    <property type="entry name" value="HTH_MERR_2"/>
    <property type="match status" value="1"/>
</dbReference>
<dbReference type="Pfam" id="PF12728">
    <property type="entry name" value="HTH_17"/>
    <property type="match status" value="1"/>
</dbReference>
<dbReference type="CDD" id="cd04762">
    <property type="entry name" value="HTH_MerR-trunc"/>
    <property type="match status" value="1"/>
</dbReference>
<dbReference type="InterPro" id="IPR009061">
    <property type="entry name" value="DNA-bd_dom_put_sf"/>
</dbReference>
<dbReference type="InterPro" id="IPR010093">
    <property type="entry name" value="SinI_DNA-bd"/>
</dbReference>
<dbReference type="GO" id="GO:0003677">
    <property type="term" value="F:DNA binding"/>
    <property type="evidence" value="ECO:0007669"/>
    <property type="project" value="InterPro"/>
</dbReference>
<comment type="caution">
    <text evidence="2">The sequence shown here is derived from an EMBL/GenBank/DDBJ whole genome shotgun (WGS) entry which is preliminary data.</text>
</comment>
<dbReference type="Gene3D" id="1.10.1660.10">
    <property type="match status" value="1"/>
</dbReference>
<name>A0A1G2AR80_9BACT</name>
<feature type="domain" description="HTH merR-type" evidence="1">
    <location>
        <begin position="5"/>
        <end position="53"/>
    </location>
</feature>
<evidence type="ECO:0000313" key="2">
    <source>
        <dbReference type="EMBL" id="OGY79418.1"/>
    </source>
</evidence>
<dbReference type="GO" id="GO:0006355">
    <property type="term" value="P:regulation of DNA-templated transcription"/>
    <property type="evidence" value="ECO:0007669"/>
    <property type="project" value="InterPro"/>
</dbReference>
<gene>
    <name evidence="2" type="ORF">A3B74_01095</name>
</gene>
<proteinExistence type="predicted"/>
<evidence type="ECO:0000313" key="3">
    <source>
        <dbReference type="Proteomes" id="UP000177165"/>
    </source>
</evidence>
<dbReference type="InterPro" id="IPR041657">
    <property type="entry name" value="HTH_17"/>
</dbReference>
<dbReference type="Proteomes" id="UP000177165">
    <property type="component" value="Unassembled WGS sequence"/>
</dbReference>
<organism evidence="2 3">
    <name type="scientific">Candidatus Kerfeldbacteria bacterium RIFCSPHIGHO2_02_FULL_42_14</name>
    <dbReference type="NCBI Taxonomy" id="1798540"/>
    <lineage>
        <taxon>Bacteria</taxon>
        <taxon>Candidatus Kerfeldiibacteriota</taxon>
    </lineage>
</organism>
<dbReference type="AlphaFoldDB" id="A0A1G2AR80"/>
<sequence length="246" mass="27925">MDHNLITIQEAAEKLGISLQTLRRWDTNGKLKAIRSGPYSHRYYKREDVEKVAAQYSKNLFHEAQSWVTTPKPIEPAPHVYCPNSGIFQARISNFETQPAKIPHLQTWCSLIIAVTGEIGNNSFDHNLGNWPDIPGIFFGYDLAKKHIVLADRGQGILKTLKRVRQELQTHTEALKVAFTEIISGRSPESRGNGLKFIRQIISTYDISLRFLSGNAQVNLRKRSEKLLIQQKSRSIHGCLAFITFS</sequence>
<evidence type="ECO:0000259" key="1">
    <source>
        <dbReference type="PROSITE" id="PS50937"/>
    </source>
</evidence>
<accession>A0A1G2AR80</accession>
<protein>
    <recommendedName>
        <fullName evidence="1">HTH merR-type domain-containing protein</fullName>
    </recommendedName>
</protein>
<dbReference type="NCBIfam" id="TIGR01764">
    <property type="entry name" value="excise"/>
    <property type="match status" value="1"/>
</dbReference>
<dbReference type="InterPro" id="IPR000551">
    <property type="entry name" value="MerR-type_HTH_dom"/>
</dbReference>
<dbReference type="EMBL" id="MHKB01000009">
    <property type="protein sequence ID" value="OGY79418.1"/>
    <property type="molecule type" value="Genomic_DNA"/>
</dbReference>
<dbReference type="STRING" id="1798540.A3B74_01095"/>